<sequence length="73" mass="8328">MCHLFTDSSIYSTTPEMYPHGSINGSAEKKRLYLIFQPAVLKQRLNSLFVKNNFLMCAGFHGVRRFVKFGLIG</sequence>
<protein>
    <submittedName>
        <fullName evidence="1">Uncharacterized protein</fullName>
    </submittedName>
</protein>
<comment type="caution">
    <text evidence="1">The sequence shown here is derived from an EMBL/GenBank/DDBJ whole genome shotgun (WGS) entry which is preliminary data.</text>
</comment>
<accession>A0A2P7NV16</accession>
<evidence type="ECO:0000313" key="2">
    <source>
        <dbReference type="Proteomes" id="UP000241912"/>
    </source>
</evidence>
<evidence type="ECO:0000313" key="1">
    <source>
        <dbReference type="EMBL" id="PSJ17314.1"/>
    </source>
</evidence>
<dbReference type="Proteomes" id="UP000241912">
    <property type="component" value="Unassembled WGS sequence"/>
</dbReference>
<keyword evidence="2" id="KW-1185">Reference proteome</keyword>
<gene>
    <name evidence="1" type="ORF">C7H79_09005</name>
</gene>
<dbReference type="EMBL" id="PXXU01000023">
    <property type="protein sequence ID" value="PSJ17314.1"/>
    <property type="molecule type" value="Genomic_DNA"/>
</dbReference>
<organism evidence="1 2">
    <name type="scientific">Nitrosomonas supralitoralis</name>
    <dbReference type="NCBI Taxonomy" id="2116706"/>
    <lineage>
        <taxon>Bacteria</taxon>
        <taxon>Pseudomonadati</taxon>
        <taxon>Pseudomonadota</taxon>
        <taxon>Betaproteobacteria</taxon>
        <taxon>Nitrosomonadales</taxon>
        <taxon>Nitrosomonadaceae</taxon>
        <taxon>Nitrosomonas</taxon>
    </lineage>
</organism>
<proteinExistence type="predicted"/>
<dbReference type="AlphaFoldDB" id="A0A2P7NV16"/>
<reference evidence="1 2" key="1">
    <citation type="submission" date="2018-03" db="EMBL/GenBank/DDBJ databases">
        <title>Draft genome of Nitrosomonas supralitoralis APG5.</title>
        <authorList>
            <person name="Urakawa H."/>
            <person name="Lopez J.V."/>
        </authorList>
    </citation>
    <scope>NUCLEOTIDE SEQUENCE [LARGE SCALE GENOMIC DNA]</scope>
    <source>
        <strain evidence="1 2">APG5</strain>
    </source>
</reference>
<name>A0A2P7NV16_9PROT</name>